<dbReference type="PANTHER" id="PTHR10188">
    <property type="entry name" value="L-ASPARAGINASE"/>
    <property type="match status" value="1"/>
</dbReference>
<protein>
    <recommendedName>
        <fullName evidence="3">Plant-type L-asparaginase</fullName>
        <ecNumber evidence="1">3.5.1.1</ecNumber>
    </recommendedName>
    <alternativeName>
        <fullName evidence="2">L-asparagine amidohydrolase</fullName>
    </alternativeName>
</protein>
<feature type="active site" description="Nucleophile" evidence="5">
    <location>
        <position position="175"/>
    </location>
</feature>
<dbReference type="EC" id="3.5.1.1" evidence="1"/>
<evidence type="ECO:0000256" key="1">
    <source>
        <dbReference type="ARBA" id="ARBA00012920"/>
    </source>
</evidence>
<dbReference type="InterPro" id="IPR029055">
    <property type="entry name" value="Ntn_hydrolases_N"/>
</dbReference>
<feature type="site" description="Cleavage; by autolysis" evidence="7">
    <location>
        <begin position="174"/>
        <end position="175"/>
    </location>
</feature>
<evidence type="ECO:0000313" key="9">
    <source>
        <dbReference type="Proteomes" id="UP000219453"/>
    </source>
</evidence>
<dbReference type="SUPFAM" id="SSF56235">
    <property type="entry name" value="N-terminal nucleophile aminohydrolases (Ntn hydrolases)"/>
    <property type="match status" value="1"/>
</dbReference>
<organism evidence="8 9">
    <name type="scientific">Natronoarchaeum philippinense</name>
    <dbReference type="NCBI Taxonomy" id="558529"/>
    <lineage>
        <taxon>Archaea</taxon>
        <taxon>Methanobacteriati</taxon>
        <taxon>Methanobacteriota</taxon>
        <taxon>Stenosarchaea group</taxon>
        <taxon>Halobacteria</taxon>
        <taxon>Halobacteriales</taxon>
        <taxon>Natronoarchaeaceae</taxon>
    </lineage>
</organism>
<dbReference type="InterPro" id="IPR000246">
    <property type="entry name" value="Peptidase_T2"/>
</dbReference>
<dbReference type="Gene3D" id="3.60.20.30">
    <property type="entry name" value="(Glycosyl)asparaginase"/>
    <property type="match status" value="1"/>
</dbReference>
<dbReference type="PANTHER" id="PTHR10188:SF6">
    <property type="entry name" value="N(4)-(BETA-N-ACETYLGLUCOSAMINYL)-L-ASPARAGINASE"/>
    <property type="match status" value="1"/>
</dbReference>
<evidence type="ECO:0000256" key="6">
    <source>
        <dbReference type="PIRSR" id="PIRSR600246-2"/>
    </source>
</evidence>
<dbReference type="OrthoDB" id="18230at2157"/>
<evidence type="ECO:0000313" key="8">
    <source>
        <dbReference type="EMBL" id="SNZ06640.1"/>
    </source>
</evidence>
<comment type="catalytic activity">
    <reaction evidence="4">
        <text>L-asparagine + H2O = L-aspartate + NH4(+)</text>
        <dbReference type="Rhea" id="RHEA:21016"/>
        <dbReference type="ChEBI" id="CHEBI:15377"/>
        <dbReference type="ChEBI" id="CHEBI:28938"/>
        <dbReference type="ChEBI" id="CHEBI:29991"/>
        <dbReference type="ChEBI" id="CHEBI:58048"/>
        <dbReference type="EC" id="3.5.1.1"/>
    </reaction>
</comment>
<dbReference type="RefSeq" id="WP_097008166.1">
    <property type="nucleotide sequence ID" value="NZ_OBEJ01000001.1"/>
</dbReference>
<gene>
    <name evidence="8" type="ORF">SAMN06269185_1238</name>
</gene>
<dbReference type="Proteomes" id="UP000219453">
    <property type="component" value="Unassembled WGS sequence"/>
</dbReference>
<dbReference type="EMBL" id="OBEJ01000001">
    <property type="protein sequence ID" value="SNZ06640.1"/>
    <property type="molecule type" value="Genomic_DNA"/>
</dbReference>
<evidence type="ECO:0000256" key="5">
    <source>
        <dbReference type="PIRSR" id="PIRSR600246-1"/>
    </source>
</evidence>
<reference evidence="8 9" key="1">
    <citation type="submission" date="2017-09" db="EMBL/GenBank/DDBJ databases">
        <authorList>
            <person name="Ehlers B."/>
            <person name="Leendertz F.H."/>
        </authorList>
    </citation>
    <scope>NUCLEOTIDE SEQUENCE [LARGE SCALE GENOMIC DNA]</scope>
    <source>
        <strain evidence="8 9">DSM 27208</strain>
    </source>
</reference>
<name>A0A285NB27_NATPI</name>
<dbReference type="CDD" id="cd04703">
    <property type="entry name" value="Asparaginase_2_like_1"/>
    <property type="match status" value="1"/>
</dbReference>
<evidence type="ECO:0000256" key="3">
    <source>
        <dbReference type="ARBA" id="ARBA00044776"/>
    </source>
</evidence>
<dbReference type="AlphaFoldDB" id="A0A285NB27"/>
<evidence type="ECO:0000256" key="7">
    <source>
        <dbReference type="PIRSR" id="PIRSR600246-3"/>
    </source>
</evidence>
<feature type="binding site" evidence="6">
    <location>
        <begin position="224"/>
        <end position="227"/>
    </location>
    <ligand>
        <name>substrate</name>
    </ligand>
</feature>
<evidence type="ECO:0000256" key="2">
    <source>
        <dbReference type="ARBA" id="ARBA00030414"/>
    </source>
</evidence>
<keyword evidence="9" id="KW-1185">Reference proteome</keyword>
<proteinExistence type="predicted"/>
<evidence type="ECO:0000256" key="4">
    <source>
        <dbReference type="ARBA" id="ARBA00049366"/>
    </source>
</evidence>
<sequence>MQVIVHGGAGGAPDEPEQRQTVLDRAAEQGASAETPIDAVESAVGVLEAAPRFNAGTGGAIQSDGGVRTDAGIMTGDGEVGAACSMSGVERALEVARVVMMETPHVLLSGEHAVALAADYGVETGLDLKTERTRERWEQTTPPEGTPSEQLAWIHDHFGATGEAGPDADPSDHDTVGAVASDGDSVVAATSTGGRWYALAGRVGDVPQVGGGFFAAESGGASATGAGEEIAKTGLARRAVGLLDEGLTPDAAAESVIGSFDAETDASAGIIVADNHGRVGSAYNSEAMQTSAAGTVE</sequence>
<dbReference type="GO" id="GO:0005737">
    <property type="term" value="C:cytoplasm"/>
    <property type="evidence" value="ECO:0007669"/>
    <property type="project" value="TreeGrafter"/>
</dbReference>
<feature type="binding site" evidence="6">
    <location>
        <begin position="202"/>
        <end position="205"/>
    </location>
    <ligand>
        <name>substrate</name>
    </ligand>
</feature>
<dbReference type="GO" id="GO:0004067">
    <property type="term" value="F:asparaginase activity"/>
    <property type="evidence" value="ECO:0007669"/>
    <property type="project" value="UniProtKB-EC"/>
</dbReference>
<dbReference type="Pfam" id="PF01112">
    <property type="entry name" value="Asparaginase_2"/>
    <property type="match status" value="1"/>
</dbReference>
<accession>A0A285NB27</accession>